<evidence type="ECO:0000313" key="1">
    <source>
        <dbReference type="Proteomes" id="UP000813463"/>
    </source>
</evidence>
<dbReference type="KEGG" id="soe:110780169"/>
<keyword evidence="1" id="KW-1185">Reference proteome</keyword>
<reference evidence="2" key="2">
    <citation type="submission" date="2025-08" db="UniProtKB">
        <authorList>
            <consortium name="RefSeq"/>
        </authorList>
    </citation>
    <scope>IDENTIFICATION</scope>
    <source>
        <tissue evidence="2">Leaf</tissue>
    </source>
</reference>
<reference evidence="1" key="1">
    <citation type="journal article" date="2021" name="Nat. Commun.">
        <title>Genomic analyses provide insights into spinach domestication and the genetic basis of agronomic traits.</title>
        <authorList>
            <person name="Cai X."/>
            <person name="Sun X."/>
            <person name="Xu C."/>
            <person name="Sun H."/>
            <person name="Wang X."/>
            <person name="Ge C."/>
            <person name="Zhang Z."/>
            <person name="Wang Q."/>
            <person name="Fei Z."/>
            <person name="Jiao C."/>
            <person name="Wang Q."/>
        </authorList>
    </citation>
    <scope>NUCLEOTIDE SEQUENCE [LARGE SCALE GENOMIC DNA]</scope>
    <source>
        <strain evidence="1">cv. Varoflay</strain>
    </source>
</reference>
<accession>A0A9R0JMK5</accession>
<gene>
    <name evidence="2" type="primary">LOC110780169</name>
</gene>
<dbReference type="AlphaFoldDB" id="A0A9R0JMK5"/>
<dbReference type="OrthoDB" id="1730395at2759"/>
<evidence type="ECO:0000313" key="2">
    <source>
        <dbReference type="RefSeq" id="XP_021840281.1"/>
    </source>
</evidence>
<dbReference type="Pfam" id="PF21230">
    <property type="entry name" value="Nakanori"/>
    <property type="match status" value="2"/>
</dbReference>
<dbReference type="InterPro" id="IPR053085">
    <property type="entry name" value="Jasmonate-induced_protein"/>
</dbReference>
<sequence>MASRQASISRNDHDEKEIVLAMVEKSKSIGKSKSKNVVNKQSLAQNSAVVTINNTTTGLINFNQSYDWAGSIVGDTYPVGIFSGKPGTFTHAGQTKDGSQGAVVYSGNNKQGIPCGWLLAWIAPTNNSTTTPNRVYVECGPVANYDIINWIAIKSKLNVANDYDNYFDPATQTTIAAQLTPSGGFAALGANFGAIVQNCASAVMNNDSKSITMVLYQSYDWYGSVSGPYPYGITPSNYSQFVHRADLTNGSKGAVVYYGTINPTTEGAWLLAWSAPTGTDSIPPNNQVYVETGKKEEYKNTNWTQIQEKLDKCSSNSNYKDPITGCFASAEIYRNNNTAVVVAHFN</sequence>
<proteinExistence type="predicted"/>
<dbReference type="PANTHER" id="PTHR36482">
    <property type="entry name" value="OSJNBA0024J22.15 PROTEIN"/>
    <property type="match status" value="1"/>
</dbReference>
<dbReference type="GeneID" id="110780169"/>
<organism evidence="1 2">
    <name type="scientific">Spinacia oleracea</name>
    <name type="common">Spinach</name>
    <dbReference type="NCBI Taxonomy" id="3562"/>
    <lineage>
        <taxon>Eukaryota</taxon>
        <taxon>Viridiplantae</taxon>
        <taxon>Streptophyta</taxon>
        <taxon>Embryophyta</taxon>
        <taxon>Tracheophyta</taxon>
        <taxon>Spermatophyta</taxon>
        <taxon>Magnoliopsida</taxon>
        <taxon>eudicotyledons</taxon>
        <taxon>Gunneridae</taxon>
        <taxon>Pentapetalae</taxon>
        <taxon>Caryophyllales</taxon>
        <taxon>Chenopodiaceae</taxon>
        <taxon>Chenopodioideae</taxon>
        <taxon>Anserineae</taxon>
        <taxon>Spinacia</taxon>
    </lineage>
</organism>
<dbReference type="RefSeq" id="XP_021840281.1">
    <property type="nucleotide sequence ID" value="XM_021984589.2"/>
</dbReference>
<protein>
    <submittedName>
        <fullName evidence="2">Jasmonate-induced protein homolog isoform X1</fullName>
    </submittedName>
</protein>
<dbReference type="InterPro" id="IPR049065">
    <property type="entry name" value="Nakanori"/>
</dbReference>
<name>A0A9R0JMK5_SPIOL</name>
<dbReference type="Proteomes" id="UP000813463">
    <property type="component" value="Chromosome 3"/>
</dbReference>
<dbReference type="PANTHER" id="PTHR36482:SF6">
    <property type="entry name" value="JASMONATE-INDUCED PROTEIN HOMOLOG"/>
    <property type="match status" value="1"/>
</dbReference>